<protein>
    <submittedName>
        <fullName evidence="1">Uncharacterized protein</fullName>
    </submittedName>
</protein>
<evidence type="ECO:0000313" key="1">
    <source>
        <dbReference type="EMBL" id="ALG83417.1"/>
    </source>
</evidence>
<gene>
    <name evidence="1" type="ORF">ACH46_01435</name>
</gene>
<dbReference type="Proteomes" id="UP000063789">
    <property type="component" value="Chromosome"/>
</dbReference>
<dbReference type="EMBL" id="CP011853">
    <property type="protein sequence ID" value="ALG83417.1"/>
    <property type="molecule type" value="Genomic_DNA"/>
</dbReference>
<dbReference type="KEGG" id="goq:ACH46_01435"/>
<sequence>MTTEQVVATTGVAPDAAKPGLSKNPGVSTCYWSKAGKTLLSLATFTAPADVKATERELKSGLFYDEKALSPGIGDSSFFRLAGHNEAAVLVFRKGPTLYVLTARNQGDGQVTVLEEQAARLKLASLARQIG</sequence>
<name>A0A0N9NDY2_9ACTN</name>
<dbReference type="PATRIC" id="fig|1136941.3.peg.290"/>
<reference evidence="1 2" key="2">
    <citation type="journal article" date="2017" name="Int. J. Syst. Evol. Microbiol.">
        <title>Gordonia phthalatica sp. nov., a di-n-butyl phthalate-degrading bacterium isolated from activated sludge.</title>
        <authorList>
            <person name="Jin D."/>
            <person name="Kong X."/>
            <person name="Jia M."/>
            <person name="Yu X."/>
            <person name="Wang X."/>
            <person name="Zhuang X."/>
            <person name="Deng Y."/>
            <person name="Bai Z."/>
        </authorList>
    </citation>
    <scope>NUCLEOTIDE SEQUENCE [LARGE SCALE GENOMIC DNA]</scope>
    <source>
        <strain evidence="1 2">QH-11</strain>
    </source>
</reference>
<organism evidence="1 2">
    <name type="scientific">Gordonia phthalatica</name>
    <dbReference type="NCBI Taxonomy" id="1136941"/>
    <lineage>
        <taxon>Bacteria</taxon>
        <taxon>Bacillati</taxon>
        <taxon>Actinomycetota</taxon>
        <taxon>Actinomycetes</taxon>
        <taxon>Mycobacteriales</taxon>
        <taxon>Gordoniaceae</taxon>
        <taxon>Gordonia</taxon>
    </lineage>
</organism>
<evidence type="ECO:0000313" key="2">
    <source>
        <dbReference type="Proteomes" id="UP000063789"/>
    </source>
</evidence>
<dbReference type="AlphaFoldDB" id="A0A0N9NDY2"/>
<proteinExistence type="predicted"/>
<keyword evidence="2" id="KW-1185">Reference proteome</keyword>
<accession>A0A0N9NDY2</accession>
<reference evidence="2" key="1">
    <citation type="submission" date="2015-06" db="EMBL/GenBank/DDBJ databases">
        <title>Complete genome sequence and metabolic analysis of phthalate degradation pathway in Gordonia sp. QH-11.</title>
        <authorList>
            <person name="Jin D."/>
            <person name="Kong X."/>
            <person name="Bai Z."/>
        </authorList>
    </citation>
    <scope>NUCLEOTIDE SEQUENCE [LARGE SCALE GENOMIC DNA]</scope>
    <source>
        <strain evidence="2">QH-11</strain>
    </source>
</reference>